<sequence>MKNLSLKLITVILFNIFVFATRTNGQTNTLRGQGSDTMLPVVEALVNTFSSSGSIDVEGGGSSLGFRGLSDYAVQFALSSRKVKVGEKERIEDQYDHLMEKVIAFDALSIITHSSNPVKKLSVQTIAKIFKGEITNWSEIGGKDIPILVVTRDENSGSFGFFKSEVMGSAPMRKGSVEVQSNSAVVEKVSDEEGAIGYCGIAYVDEVVQPISVSINNKDYVYPSFRNALQKIYPLSRPLYLYYRDSEKSTVQSFVKFALSEKGQQVVAHKGYIPAF</sequence>
<dbReference type="RefSeq" id="WP_169656792.1">
    <property type="nucleotide sequence ID" value="NZ_JABANE010000024.1"/>
</dbReference>
<name>A0A7X9P410_9BACT</name>
<evidence type="ECO:0000256" key="1">
    <source>
        <dbReference type="ARBA" id="ARBA00008725"/>
    </source>
</evidence>
<keyword evidence="3 4" id="KW-0732">Signal</keyword>
<dbReference type="AlphaFoldDB" id="A0A7X9P410"/>
<proteinExistence type="inferred from homology"/>
<comment type="caution">
    <text evidence="6">The sequence shown here is derived from an EMBL/GenBank/DDBJ whole genome shotgun (WGS) entry which is preliminary data.</text>
</comment>
<comment type="function">
    <text evidence="4">Involved in the system for phosphate transport across the cytoplasmic membrane.</text>
</comment>
<keyword evidence="7" id="KW-1185">Reference proteome</keyword>
<dbReference type="Pfam" id="PF12849">
    <property type="entry name" value="PBP_like_2"/>
    <property type="match status" value="1"/>
</dbReference>
<dbReference type="PANTHER" id="PTHR30570:SF1">
    <property type="entry name" value="PHOSPHATE-BINDING PROTEIN PSTS"/>
    <property type="match status" value="1"/>
</dbReference>
<dbReference type="GO" id="GO:0042301">
    <property type="term" value="F:phosphate ion binding"/>
    <property type="evidence" value="ECO:0007669"/>
    <property type="project" value="UniProtKB-UniRule"/>
</dbReference>
<feature type="chain" id="PRO_5031593957" description="Phosphate-binding protein" evidence="4">
    <location>
        <begin position="21"/>
        <end position="276"/>
    </location>
</feature>
<keyword evidence="2 4" id="KW-0813">Transport</keyword>
<dbReference type="InterPro" id="IPR050811">
    <property type="entry name" value="Phosphate_ABC_transporter"/>
</dbReference>
<dbReference type="Proteomes" id="UP000576082">
    <property type="component" value="Unassembled WGS sequence"/>
</dbReference>
<organism evidence="6 7">
    <name type="scientific">Flammeovirga aprica JL-4</name>
    <dbReference type="NCBI Taxonomy" id="694437"/>
    <lineage>
        <taxon>Bacteria</taxon>
        <taxon>Pseudomonadati</taxon>
        <taxon>Bacteroidota</taxon>
        <taxon>Cytophagia</taxon>
        <taxon>Cytophagales</taxon>
        <taxon>Flammeovirgaceae</taxon>
        <taxon>Flammeovirga</taxon>
    </lineage>
</organism>
<dbReference type="PANTHER" id="PTHR30570">
    <property type="entry name" value="PERIPLASMIC PHOSPHATE BINDING COMPONENT OF PHOSPHATE ABC TRANSPORTER"/>
    <property type="match status" value="1"/>
</dbReference>
<dbReference type="CDD" id="cd13653">
    <property type="entry name" value="PBP2_phosphate_like_1"/>
    <property type="match status" value="1"/>
</dbReference>
<evidence type="ECO:0000256" key="3">
    <source>
        <dbReference type="ARBA" id="ARBA00022729"/>
    </source>
</evidence>
<evidence type="ECO:0000259" key="5">
    <source>
        <dbReference type="Pfam" id="PF12849"/>
    </source>
</evidence>
<dbReference type="NCBIfam" id="TIGR02136">
    <property type="entry name" value="ptsS_2"/>
    <property type="match status" value="1"/>
</dbReference>
<gene>
    <name evidence="6" type="ORF">HHU12_11010</name>
</gene>
<evidence type="ECO:0000256" key="2">
    <source>
        <dbReference type="ARBA" id="ARBA00022448"/>
    </source>
</evidence>
<feature type="signal peptide" evidence="4">
    <location>
        <begin position="1"/>
        <end position="20"/>
    </location>
</feature>
<reference evidence="6 7" key="1">
    <citation type="submission" date="2020-04" db="EMBL/GenBank/DDBJ databases">
        <title>Flammeovirga sp. SR4, a novel species isolated from seawater.</title>
        <authorList>
            <person name="Wang X."/>
        </authorList>
    </citation>
    <scope>NUCLEOTIDE SEQUENCE [LARGE SCALE GENOMIC DNA]</scope>
    <source>
        <strain evidence="6 7">ATCC 23126</strain>
    </source>
</reference>
<comment type="similarity">
    <text evidence="1 4">Belongs to the PstS family.</text>
</comment>
<dbReference type="InterPro" id="IPR024370">
    <property type="entry name" value="PBP_domain"/>
</dbReference>
<dbReference type="GO" id="GO:0006817">
    <property type="term" value="P:phosphate ion transport"/>
    <property type="evidence" value="ECO:0007669"/>
    <property type="project" value="UniProtKB-UniRule"/>
</dbReference>
<feature type="domain" description="PBP" evidence="5">
    <location>
        <begin position="25"/>
        <end position="261"/>
    </location>
</feature>
<protein>
    <recommendedName>
        <fullName evidence="4">Phosphate-binding protein</fullName>
    </recommendedName>
</protein>
<accession>A0A7X9P410</accession>
<evidence type="ECO:0000256" key="4">
    <source>
        <dbReference type="RuleBase" id="RU367119"/>
    </source>
</evidence>
<evidence type="ECO:0000313" key="7">
    <source>
        <dbReference type="Proteomes" id="UP000576082"/>
    </source>
</evidence>
<dbReference type="EMBL" id="JABANE010000024">
    <property type="protein sequence ID" value="NME68489.1"/>
    <property type="molecule type" value="Genomic_DNA"/>
</dbReference>
<dbReference type="InterPro" id="IPR011862">
    <property type="entry name" value="Phos-bd"/>
</dbReference>
<dbReference type="Gene3D" id="3.40.190.10">
    <property type="entry name" value="Periplasmic binding protein-like II"/>
    <property type="match status" value="2"/>
</dbReference>
<evidence type="ECO:0000313" key="6">
    <source>
        <dbReference type="EMBL" id="NME68489.1"/>
    </source>
</evidence>
<dbReference type="SUPFAM" id="SSF53850">
    <property type="entry name" value="Periplasmic binding protein-like II"/>
    <property type="match status" value="1"/>
</dbReference>
<keyword evidence="4" id="KW-0592">Phosphate transport</keyword>